<proteinExistence type="predicted"/>
<dbReference type="InterPro" id="IPR013830">
    <property type="entry name" value="SGNH_hydro"/>
</dbReference>
<evidence type="ECO:0000313" key="2">
    <source>
        <dbReference type="EMBL" id="WZS87231.1"/>
    </source>
</evidence>
<dbReference type="Proteomes" id="UP001441914">
    <property type="component" value="Chromosome 2"/>
</dbReference>
<keyword evidence="2" id="KW-0378">Hydrolase</keyword>
<dbReference type="PANTHER" id="PTHR30383">
    <property type="entry name" value="THIOESTERASE 1/PROTEASE 1/LYSOPHOSPHOLIPASE L1"/>
    <property type="match status" value="1"/>
</dbReference>
<keyword evidence="3" id="KW-1185">Reference proteome</keyword>
<feature type="domain" description="SGNH hydrolase-type esterase" evidence="1">
    <location>
        <begin position="25"/>
        <end position="196"/>
    </location>
</feature>
<accession>A0AAN0LQ34</accession>
<dbReference type="PANTHER" id="PTHR30383:SF29">
    <property type="entry name" value="SGNH HYDROLASE-TYPE ESTERASE DOMAIN-CONTAINING PROTEIN"/>
    <property type="match status" value="1"/>
</dbReference>
<dbReference type="InterPro" id="IPR036514">
    <property type="entry name" value="SGNH_hydro_sf"/>
</dbReference>
<organism evidence="2 3">
    <name type="scientific">Vibrio cyclitrophicus ZF270</name>
    <dbReference type="NCBI Taxonomy" id="1136176"/>
    <lineage>
        <taxon>Bacteria</taxon>
        <taxon>Pseudomonadati</taxon>
        <taxon>Pseudomonadota</taxon>
        <taxon>Gammaproteobacteria</taxon>
        <taxon>Vibrionales</taxon>
        <taxon>Vibrionaceae</taxon>
        <taxon>Vibrio</taxon>
    </lineage>
</organism>
<evidence type="ECO:0000259" key="1">
    <source>
        <dbReference type="Pfam" id="PF13472"/>
    </source>
</evidence>
<dbReference type="EMBL" id="CP135177">
    <property type="protein sequence ID" value="WZS87231.1"/>
    <property type="molecule type" value="Genomic_DNA"/>
</dbReference>
<dbReference type="GO" id="GO:0016788">
    <property type="term" value="F:hydrolase activity, acting on ester bonds"/>
    <property type="evidence" value="ECO:0007669"/>
    <property type="project" value="UniProtKB-ARBA"/>
</dbReference>
<gene>
    <name evidence="2" type="ORF">QYQ95_19165</name>
</gene>
<sequence length="228" mass="25819">MFILFVIQLNIFKSTNKMAMKSVLCFGDSNTWGCSPDLPRRYNRAERWTMLLQSKLPNYVVIEEGLNSRTTVLDDPYEAGKKGLDYLLPCIESHHPDLVILMLGTNDLKSRFNLTASDISKGAARLVQLIQNYQHGFMTKPAEVLLVSPTHVLEVNPLKEGFTNAEAKSKQLGHYFKLRSQELGCHFFDAATEIQPCPKEGIHWQASQHEKFAEILAKRIPTILETAV</sequence>
<dbReference type="CDD" id="cd01839">
    <property type="entry name" value="SGNH_arylesterase_like"/>
    <property type="match status" value="1"/>
</dbReference>
<dbReference type="InterPro" id="IPR051532">
    <property type="entry name" value="Ester_Hydrolysis_Enzymes"/>
</dbReference>
<dbReference type="AlphaFoldDB" id="A0AAN0LQ34"/>
<dbReference type="Gene3D" id="3.40.50.1110">
    <property type="entry name" value="SGNH hydrolase"/>
    <property type="match status" value="1"/>
</dbReference>
<name>A0AAN0LQ34_9VIBR</name>
<dbReference type="RefSeq" id="WP_016787475.1">
    <property type="nucleotide sequence ID" value="NZ_CP135177.1"/>
</dbReference>
<evidence type="ECO:0000313" key="3">
    <source>
        <dbReference type="Proteomes" id="UP001441914"/>
    </source>
</evidence>
<dbReference type="Pfam" id="PF13472">
    <property type="entry name" value="Lipase_GDSL_2"/>
    <property type="match status" value="1"/>
</dbReference>
<reference evidence="2 3" key="1">
    <citation type="journal article" date="2024" name="Elife">
        <title>Polysaccharide breakdown products drive degradation-dispersal cycles of foraging bacteria through changes in metabolism and motility.</title>
        <authorList>
            <person name="Stubbusch A.K."/>
            <person name="Keegstra J.M."/>
            <person name="Schwartzman J."/>
            <person name="Pontrelli S."/>
            <person name="Clerc E.E."/>
            <person name="Stocker R."/>
            <person name="Magnabosco C."/>
            <person name="Schubert O.T."/>
            <person name="Ackermann M."/>
            <person name="D'Souza G.G."/>
        </authorList>
    </citation>
    <scope>NUCLEOTIDE SEQUENCE [LARGE SCALE GENOMIC DNA]</scope>
    <source>
        <strain evidence="2 3">ZF270</strain>
    </source>
</reference>
<protein>
    <submittedName>
        <fullName evidence="2">SGNH/GDSL hydrolase family protein</fullName>
    </submittedName>
</protein>
<dbReference type="SUPFAM" id="SSF52266">
    <property type="entry name" value="SGNH hydrolase"/>
    <property type="match status" value="1"/>
</dbReference>